<evidence type="ECO:0000259" key="1">
    <source>
        <dbReference type="Pfam" id="PF23141"/>
    </source>
</evidence>
<dbReference type="EMBL" id="JASPKZ010010064">
    <property type="protein sequence ID" value="KAJ9575265.1"/>
    <property type="molecule type" value="Genomic_DNA"/>
</dbReference>
<evidence type="ECO:0000313" key="3">
    <source>
        <dbReference type="Proteomes" id="UP001233999"/>
    </source>
</evidence>
<keyword evidence="3" id="KW-1185">Reference proteome</keyword>
<name>A0AAD7Z7L9_DIPPU</name>
<dbReference type="AlphaFoldDB" id="A0AAD7Z7L9"/>
<protein>
    <recommendedName>
        <fullName evidence="1">NOMO seventh transthyretin-like domain-containing protein</fullName>
    </recommendedName>
</protein>
<reference evidence="2" key="2">
    <citation type="submission" date="2023-05" db="EMBL/GenBank/DDBJ databases">
        <authorList>
            <person name="Fouks B."/>
        </authorList>
    </citation>
    <scope>NUCLEOTIDE SEQUENCE</scope>
    <source>
        <strain evidence="2">Stay&amp;Tobe</strain>
        <tissue evidence="2">Testes</tissue>
    </source>
</reference>
<reference evidence="2" key="1">
    <citation type="journal article" date="2023" name="IScience">
        <title>Live-bearing cockroach genome reveals convergent evolutionary mechanisms linked to viviparity in insects and beyond.</title>
        <authorList>
            <person name="Fouks B."/>
            <person name="Harrison M.C."/>
            <person name="Mikhailova A.A."/>
            <person name="Marchal E."/>
            <person name="English S."/>
            <person name="Carruthers M."/>
            <person name="Jennings E.C."/>
            <person name="Chiamaka E.L."/>
            <person name="Frigard R.A."/>
            <person name="Pippel M."/>
            <person name="Attardo G.M."/>
            <person name="Benoit J.B."/>
            <person name="Bornberg-Bauer E."/>
            <person name="Tobe S.S."/>
        </authorList>
    </citation>
    <scope>NUCLEOTIDE SEQUENCE</scope>
    <source>
        <strain evidence="2">Stay&amp;Tobe</strain>
    </source>
</reference>
<comment type="caution">
    <text evidence="2">The sequence shown here is derived from an EMBL/GenBank/DDBJ whole genome shotgun (WGS) entry which is preliminary data.</text>
</comment>
<dbReference type="InterPro" id="IPR056319">
    <property type="entry name" value="NOMO_7th"/>
</dbReference>
<dbReference type="Proteomes" id="UP001233999">
    <property type="component" value="Unassembled WGS sequence"/>
</dbReference>
<sequence>FSRVNVGLTHFQTFYRENIKSEVTNIPTFRQTGYTVTFVSSHDTQLQWLDSAASGNLAVKRGTTRSCVSAAGTYDFTPVGCHGFAQPSVRWNSATTPPTPVRLIAVSHSMGGRVLSTENVKDMFINVLSEDGKLKTRLGPLTGKPGADGKMAYNFELMVSEGENLMLEPTAGTLLFSPRTRII</sequence>
<proteinExistence type="predicted"/>
<dbReference type="Pfam" id="PF23141">
    <property type="entry name" value="Ig_NOMO"/>
    <property type="match status" value="1"/>
</dbReference>
<organism evidence="2 3">
    <name type="scientific">Diploptera punctata</name>
    <name type="common">Pacific beetle cockroach</name>
    <dbReference type="NCBI Taxonomy" id="6984"/>
    <lineage>
        <taxon>Eukaryota</taxon>
        <taxon>Metazoa</taxon>
        <taxon>Ecdysozoa</taxon>
        <taxon>Arthropoda</taxon>
        <taxon>Hexapoda</taxon>
        <taxon>Insecta</taxon>
        <taxon>Pterygota</taxon>
        <taxon>Neoptera</taxon>
        <taxon>Polyneoptera</taxon>
        <taxon>Dictyoptera</taxon>
        <taxon>Blattodea</taxon>
        <taxon>Blaberoidea</taxon>
        <taxon>Blaberidae</taxon>
        <taxon>Diplopterinae</taxon>
        <taxon>Diploptera</taxon>
    </lineage>
</organism>
<accession>A0AAD7Z7L9</accession>
<feature type="domain" description="NOMO seventh transthyretin-like" evidence="1">
    <location>
        <begin position="36"/>
        <end position="106"/>
    </location>
</feature>
<feature type="non-terminal residue" evidence="2">
    <location>
        <position position="1"/>
    </location>
</feature>
<evidence type="ECO:0000313" key="2">
    <source>
        <dbReference type="EMBL" id="KAJ9575265.1"/>
    </source>
</evidence>
<gene>
    <name evidence="2" type="ORF">L9F63_025787</name>
</gene>